<sequence>MGCRSSTSDLDIYLVNHPQQHLTMVSCLMRMNPPLRTEDETSLNTALYEEKATQCGLSSSTIDSDSAEVGDCQVEITDCAYQG</sequence>
<dbReference type="PROSITE" id="PS51257">
    <property type="entry name" value="PROKAR_LIPOPROTEIN"/>
    <property type="match status" value="1"/>
</dbReference>
<reference evidence="1" key="2">
    <citation type="submission" date="2020-11" db="EMBL/GenBank/DDBJ databases">
        <authorList>
            <person name="McCartney M.A."/>
            <person name="Auch B."/>
            <person name="Kono T."/>
            <person name="Mallez S."/>
            <person name="Becker A."/>
            <person name="Gohl D.M."/>
            <person name="Silverstein K.A.T."/>
            <person name="Koren S."/>
            <person name="Bechman K.B."/>
            <person name="Herman A."/>
            <person name="Abrahante J.E."/>
            <person name="Garbe J."/>
        </authorList>
    </citation>
    <scope>NUCLEOTIDE SEQUENCE</scope>
    <source>
        <strain evidence="1">Duluth1</strain>
        <tissue evidence="1">Whole animal</tissue>
    </source>
</reference>
<dbReference type="EMBL" id="JAIWYP010000016">
    <property type="protein sequence ID" value="KAH3693945.1"/>
    <property type="molecule type" value="Genomic_DNA"/>
</dbReference>
<evidence type="ECO:0000313" key="2">
    <source>
        <dbReference type="Proteomes" id="UP000828390"/>
    </source>
</evidence>
<keyword evidence="2" id="KW-1185">Reference proteome</keyword>
<gene>
    <name evidence="1" type="ORF">DPMN_081384</name>
</gene>
<protein>
    <submittedName>
        <fullName evidence="1">Uncharacterized protein</fullName>
    </submittedName>
</protein>
<proteinExistence type="predicted"/>
<evidence type="ECO:0000313" key="1">
    <source>
        <dbReference type="EMBL" id="KAH3693945.1"/>
    </source>
</evidence>
<organism evidence="1 2">
    <name type="scientific">Dreissena polymorpha</name>
    <name type="common">Zebra mussel</name>
    <name type="synonym">Mytilus polymorpha</name>
    <dbReference type="NCBI Taxonomy" id="45954"/>
    <lineage>
        <taxon>Eukaryota</taxon>
        <taxon>Metazoa</taxon>
        <taxon>Spiralia</taxon>
        <taxon>Lophotrochozoa</taxon>
        <taxon>Mollusca</taxon>
        <taxon>Bivalvia</taxon>
        <taxon>Autobranchia</taxon>
        <taxon>Heteroconchia</taxon>
        <taxon>Euheterodonta</taxon>
        <taxon>Imparidentia</taxon>
        <taxon>Neoheterodontei</taxon>
        <taxon>Myida</taxon>
        <taxon>Dreissenoidea</taxon>
        <taxon>Dreissenidae</taxon>
        <taxon>Dreissena</taxon>
    </lineage>
</organism>
<comment type="caution">
    <text evidence="1">The sequence shown here is derived from an EMBL/GenBank/DDBJ whole genome shotgun (WGS) entry which is preliminary data.</text>
</comment>
<dbReference type="AlphaFoldDB" id="A0A9D3Y8T7"/>
<reference evidence="1" key="1">
    <citation type="journal article" date="2019" name="bioRxiv">
        <title>The Genome of the Zebra Mussel, Dreissena polymorpha: A Resource for Invasive Species Research.</title>
        <authorList>
            <person name="McCartney M.A."/>
            <person name="Auch B."/>
            <person name="Kono T."/>
            <person name="Mallez S."/>
            <person name="Zhang Y."/>
            <person name="Obille A."/>
            <person name="Becker A."/>
            <person name="Abrahante J.E."/>
            <person name="Garbe J."/>
            <person name="Badalamenti J.P."/>
            <person name="Herman A."/>
            <person name="Mangelson H."/>
            <person name="Liachko I."/>
            <person name="Sullivan S."/>
            <person name="Sone E.D."/>
            <person name="Koren S."/>
            <person name="Silverstein K.A.T."/>
            <person name="Beckman K.B."/>
            <person name="Gohl D.M."/>
        </authorList>
    </citation>
    <scope>NUCLEOTIDE SEQUENCE</scope>
    <source>
        <strain evidence="1">Duluth1</strain>
        <tissue evidence="1">Whole animal</tissue>
    </source>
</reference>
<dbReference type="Proteomes" id="UP000828390">
    <property type="component" value="Unassembled WGS sequence"/>
</dbReference>
<accession>A0A9D3Y8T7</accession>
<name>A0A9D3Y8T7_DREPO</name>